<keyword evidence="3 13" id="KW-0812">Transmembrane</keyword>
<keyword evidence="8 13" id="KW-1133">Transmembrane helix</keyword>
<dbReference type="InterPro" id="IPR001915">
    <property type="entry name" value="Peptidase_M48"/>
</dbReference>
<evidence type="ECO:0000256" key="6">
    <source>
        <dbReference type="ARBA" id="ARBA00022824"/>
    </source>
</evidence>
<evidence type="ECO:0000256" key="11">
    <source>
        <dbReference type="PIRSR" id="PIRSR627057-1"/>
    </source>
</evidence>
<feature type="transmembrane region" description="Helical" evidence="13">
    <location>
        <begin position="306"/>
        <end position="328"/>
    </location>
</feature>
<feature type="transmembrane region" description="Helical" evidence="13">
    <location>
        <begin position="15"/>
        <end position="34"/>
    </location>
</feature>
<dbReference type="GO" id="GO:0071586">
    <property type="term" value="P:CAAX-box protein processing"/>
    <property type="evidence" value="ECO:0007669"/>
    <property type="project" value="InterPro"/>
</dbReference>
<keyword evidence="6" id="KW-0256">Endoplasmic reticulum</keyword>
<dbReference type="CDD" id="cd07343">
    <property type="entry name" value="M48A_Zmpste24p_like"/>
    <property type="match status" value="1"/>
</dbReference>
<evidence type="ECO:0000256" key="1">
    <source>
        <dbReference type="ARBA" id="ARBA00004477"/>
    </source>
</evidence>
<evidence type="ECO:0000313" key="16">
    <source>
        <dbReference type="EMBL" id="AXF86008.1"/>
    </source>
</evidence>
<dbReference type="InterPro" id="IPR027057">
    <property type="entry name" value="CAXX_Prtase_1"/>
</dbReference>
<dbReference type="FunFam" id="3.30.2010.10:FF:000002">
    <property type="entry name" value="CAAX prenyl protease"/>
    <property type="match status" value="1"/>
</dbReference>
<evidence type="ECO:0000256" key="10">
    <source>
        <dbReference type="ARBA" id="ARBA00023136"/>
    </source>
</evidence>
<feature type="transmembrane region" description="Helical" evidence="13">
    <location>
        <begin position="112"/>
        <end position="133"/>
    </location>
</feature>
<dbReference type="Proteomes" id="UP000252182">
    <property type="component" value="Chromosome"/>
</dbReference>
<dbReference type="Pfam" id="PF16491">
    <property type="entry name" value="Peptidase_M48_N"/>
    <property type="match status" value="1"/>
</dbReference>
<evidence type="ECO:0000256" key="5">
    <source>
        <dbReference type="ARBA" id="ARBA00022801"/>
    </source>
</evidence>
<dbReference type="RefSeq" id="WP_225972470.1">
    <property type="nucleotide sequence ID" value="NZ_CP031124.1"/>
</dbReference>
<feature type="binding site" evidence="12">
    <location>
        <position position="294"/>
    </location>
    <ligand>
        <name>Zn(2+)</name>
        <dbReference type="ChEBI" id="CHEBI:29105"/>
        <note>catalytic</note>
    </ligand>
</feature>
<dbReference type="AlphaFoldDB" id="A0A345DCC0"/>
<evidence type="ECO:0000256" key="8">
    <source>
        <dbReference type="ARBA" id="ARBA00022989"/>
    </source>
</evidence>
<dbReference type="PANTHER" id="PTHR10120">
    <property type="entry name" value="CAAX PRENYL PROTEASE 1"/>
    <property type="match status" value="1"/>
</dbReference>
<evidence type="ECO:0000256" key="12">
    <source>
        <dbReference type="PIRSR" id="PIRSR627057-2"/>
    </source>
</evidence>
<proteinExistence type="predicted"/>
<evidence type="ECO:0000259" key="14">
    <source>
        <dbReference type="Pfam" id="PF01435"/>
    </source>
</evidence>
<gene>
    <name evidence="16" type="primary">htpX_2</name>
    <name evidence="16" type="ORF">DTO96_101748</name>
</gene>
<keyword evidence="5 16" id="KW-0378">Hydrolase</keyword>
<name>A0A345DCC0_9BURK</name>
<dbReference type="PROSITE" id="PS51257">
    <property type="entry name" value="PROKAR_LIPOPROTEIN"/>
    <property type="match status" value="1"/>
</dbReference>
<evidence type="ECO:0000256" key="13">
    <source>
        <dbReference type="SAM" id="Phobius"/>
    </source>
</evidence>
<evidence type="ECO:0000259" key="15">
    <source>
        <dbReference type="Pfam" id="PF16491"/>
    </source>
</evidence>
<feature type="transmembrane region" description="Helical" evidence="13">
    <location>
        <begin position="78"/>
        <end position="100"/>
    </location>
</feature>
<keyword evidence="4 12" id="KW-0479">Metal-binding</keyword>
<dbReference type="Gene3D" id="3.30.2010.10">
    <property type="entry name" value="Metalloproteases ('zincins'), catalytic domain"/>
    <property type="match status" value="1"/>
</dbReference>
<sequence>MVEFWGKLFNSPNQMFTALFICACFSYFTVKWWLSLRQMRHIARHRAVVPTPFDTQITLEQHQYAADYALARHRFGRVSLIVSMAVLLFWTLGGGLGMLANWVLAHVTAHPLHFGVMLMVIFSLIGGALELPLAYISQFKIEAAFGFNRMTLKLWLLDMIKNSLLSASIGIPLLYGVFKFIEIAPHTWWLWAWCLFIGLNLLMLWLYPTVIAPWFNTFTPLENGELKHRLDALLTRCGFKSNGMFIMDGSRRSAHGNAYFTGFGANKRIVFFDTLLKQLSESQIEAVLAHELGHFHHKHIFKRMALMLPLSLALFALLGYVSGQLWFYEALGLNHAVDVLSALSTQPTQLFAVGLILFSLVLPVFAFIFSPIASNGSRKDEFQADAFAVKNSSGQDLINALVSMYQENSSFVGTDALYSLFYDSHPPALIRVARIQALLRGAA</sequence>
<accession>A0A345DCC0</accession>
<feature type="binding site" evidence="12">
    <location>
        <position position="381"/>
    </location>
    <ligand>
        <name>Zn(2+)</name>
        <dbReference type="ChEBI" id="CHEBI:29105"/>
        <note>catalytic</note>
    </ligand>
</feature>
<feature type="transmembrane region" description="Helical" evidence="13">
    <location>
        <begin position="188"/>
        <end position="207"/>
    </location>
</feature>
<reference evidence="17" key="1">
    <citation type="submission" date="2018-07" db="EMBL/GenBank/DDBJ databases">
        <authorList>
            <person name="Kim H."/>
        </authorList>
    </citation>
    <scope>NUCLEOTIDE SEQUENCE [LARGE SCALE GENOMIC DNA]</scope>
    <source>
        <strain evidence="17">F02</strain>
    </source>
</reference>
<feature type="active site" description="Proton donor" evidence="11">
    <location>
        <position position="385"/>
    </location>
</feature>
<feature type="domain" description="Peptidase M48" evidence="14">
    <location>
        <begin position="220"/>
        <end position="437"/>
    </location>
</feature>
<dbReference type="EC" id="3.4.24.-" evidence="16"/>
<comment type="cofactor">
    <cofactor evidence="12">
        <name>Zn(2+)</name>
        <dbReference type="ChEBI" id="CHEBI:29105"/>
    </cofactor>
    <text evidence="12">Binds 1 zinc ion per subunit.</text>
</comment>
<keyword evidence="7 12" id="KW-0862">Zinc</keyword>
<comment type="subcellular location">
    <subcellularLocation>
        <location evidence="1">Endoplasmic reticulum membrane</location>
        <topology evidence="1">Multi-pass membrane protein</topology>
    </subcellularLocation>
</comment>
<organism evidence="16 17">
    <name type="scientific">Ephemeroptericola cinctiostellae</name>
    <dbReference type="NCBI Taxonomy" id="2268024"/>
    <lineage>
        <taxon>Bacteria</taxon>
        <taxon>Pseudomonadati</taxon>
        <taxon>Pseudomonadota</taxon>
        <taxon>Betaproteobacteria</taxon>
        <taxon>Burkholderiales</taxon>
        <taxon>Burkholderiaceae</taxon>
        <taxon>Ephemeroptericola</taxon>
    </lineage>
</organism>
<evidence type="ECO:0000256" key="9">
    <source>
        <dbReference type="ARBA" id="ARBA00023049"/>
    </source>
</evidence>
<feature type="domain" description="CAAX prenyl protease 1 N-terminal" evidence="15">
    <location>
        <begin position="38"/>
        <end position="217"/>
    </location>
</feature>
<keyword evidence="10 13" id="KW-0472">Membrane</keyword>
<dbReference type="GO" id="GO:0046872">
    <property type="term" value="F:metal ion binding"/>
    <property type="evidence" value="ECO:0007669"/>
    <property type="project" value="UniProtKB-KW"/>
</dbReference>
<keyword evidence="17" id="KW-1185">Reference proteome</keyword>
<evidence type="ECO:0000256" key="7">
    <source>
        <dbReference type="ARBA" id="ARBA00022833"/>
    </source>
</evidence>
<evidence type="ECO:0000256" key="2">
    <source>
        <dbReference type="ARBA" id="ARBA00022670"/>
    </source>
</evidence>
<dbReference type="KEGG" id="hyf:DTO96_101748"/>
<evidence type="ECO:0000313" key="17">
    <source>
        <dbReference type="Proteomes" id="UP000252182"/>
    </source>
</evidence>
<feature type="transmembrane region" description="Helical" evidence="13">
    <location>
        <begin position="154"/>
        <end position="176"/>
    </location>
</feature>
<evidence type="ECO:0000256" key="4">
    <source>
        <dbReference type="ARBA" id="ARBA00022723"/>
    </source>
</evidence>
<feature type="binding site" evidence="12">
    <location>
        <position position="290"/>
    </location>
    <ligand>
        <name>Zn(2+)</name>
        <dbReference type="ChEBI" id="CHEBI:29105"/>
        <note>catalytic</note>
    </ligand>
</feature>
<dbReference type="EMBL" id="CP031124">
    <property type="protein sequence ID" value="AXF86008.1"/>
    <property type="molecule type" value="Genomic_DNA"/>
</dbReference>
<protein>
    <submittedName>
        <fullName evidence="16">Protease HtpX</fullName>
        <ecNumber evidence="16">3.4.24.-</ecNumber>
    </submittedName>
</protein>
<dbReference type="InterPro" id="IPR032456">
    <property type="entry name" value="Peptidase_M48_N"/>
</dbReference>
<dbReference type="GO" id="GO:0004222">
    <property type="term" value="F:metalloendopeptidase activity"/>
    <property type="evidence" value="ECO:0007669"/>
    <property type="project" value="InterPro"/>
</dbReference>
<evidence type="ECO:0000256" key="3">
    <source>
        <dbReference type="ARBA" id="ARBA00022692"/>
    </source>
</evidence>
<keyword evidence="2 16" id="KW-0645">Protease</keyword>
<dbReference type="Pfam" id="PF01435">
    <property type="entry name" value="Peptidase_M48"/>
    <property type="match status" value="1"/>
</dbReference>
<keyword evidence="9" id="KW-0482">Metalloprotease</keyword>
<feature type="transmembrane region" description="Helical" evidence="13">
    <location>
        <begin position="348"/>
        <end position="369"/>
    </location>
</feature>
<feature type="active site" evidence="11">
    <location>
        <position position="291"/>
    </location>
</feature>